<evidence type="ECO:0000313" key="1">
    <source>
        <dbReference type="EMBL" id="KAK3710559.1"/>
    </source>
</evidence>
<dbReference type="Proteomes" id="UP001281147">
    <property type="component" value="Unassembled WGS sequence"/>
</dbReference>
<sequence length="809" mass="89656">MSFGAGVGDFIQVTRLVKSAVRNIKSAPQDFTEADETVRSLEILFDSIATEVQRPESIFKRDPELDERFGVLLRLCLGPLTKLCQILKKYESLGSDNVKFFDRLKFSKREVLEIQRELALRYANLSTFLETLGLGGIGRVESKVDTIREQQDRILEAIDKFANDAALKQETASVMTDYTNDDKAVWKQLRRDLNLAGIKSSDIEKHKMMISNKLFELRQSGVIELDTYDNSDNWSEVSITFVGHERNNYKPPTVETVYEGSDDENEDPDSAQKPVKMDTLFEQSDDEVDDTSRSHLAVPERLPPYQEAAGSPRIRDPAPINAWVAETEKSRWKGNAQTPPQITRQPSSNKLYDYDVLVGKRSISNPTWRYRRIGDIQRPPMQSADLQDGTLPMAASQGQTLYVQRLLNQGYNIESTGSRAVSGIPSFDGTTALYRAAKSGHFETAQLLLRNGANPNVWRKDGKSLLRLLAVDGSTEMVRLLLEYGANPQKQGVLPQAAFFGHLEVAQLLVAYGADIEEVEKQTALYRAASKGYADIVELLLREGANTGFITSTGQSALFKAVQNGNFHCTRLLLLYGARPHVGIGSNGETALYQACALGQEPTVRLLLRRGARPNDWCRTYRTSARTRDSVPSEFVSDGPLLVATRLGRLSIAKLLLHYGAHANAKNQDGVGAIDIAAARGQPEMVNLLAAFGGQLSQQAAPLPPPPPLGSMAEVWDREPDRGLRDREDPRTPRRFNSSASELDSRERRSSEMLPMPRSPSNPHIKRRSKSTAGTRRGDAHPKPKSNSSAKIGATAAVMLLADSLMMLS</sequence>
<reference evidence="1" key="1">
    <citation type="submission" date="2023-07" db="EMBL/GenBank/DDBJ databases">
        <title>Black Yeasts Isolated from many extreme environments.</title>
        <authorList>
            <person name="Coleine C."/>
            <person name="Stajich J.E."/>
            <person name="Selbmann L."/>
        </authorList>
    </citation>
    <scope>NUCLEOTIDE SEQUENCE</scope>
    <source>
        <strain evidence="1">CCFEE 5714</strain>
    </source>
</reference>
<name>A0ACC3N5P2_9PEZI</name>
<evidence type="ECO:0000313" key="2">
    <source>
        <dbReference type="Proteomes" id="UP001281147"/>
    </source>
</evidence>
<organism evidence="1 2">
    <name type="scientific">Vermiconidia calcicola</name>
    <dbReference type="NCBI Taxonomy" id="1690605"/>
    <lineage>
        <taxon>Eukaryota</taxon>
        <taxon>Fungi</taxon>
        <taxon>Dikarya</taxon>
        <taxon>Ascomycota</taxon>
        <taxon>Pezizomycotina</taxon>
        <taxon>Dothideomycetes</taxon>
        <taxon>Dothideomycetidae</taxon>
        <taxon>Mycosphaerellales</taxon>
        <taxon>Extremaceae</taxon>
        <taxon>Vermiconidia</taxon>
    </lineage>
</organism>
<keyword evidence="2" id="KW-1185">Reference proteome</keyword>
<proteinExistence type="predicted"/>
<accession>A0ACC3N5P2</accession>
<protein>
    <submittedName>
        <fullName evidence="1">Uncharacterized protein</fullName>
    </submittedName>
</protein>
<gene>
    <name evidence="1" type="ORF">LTR37_010186</name>
</gene>
<dbReference type="EMBL" id="JAUTXU010000083">
    <property type="protein sequence ID" value="KAK3710559.1"/>
    <property type="molecule type" value="Genomic_DNA"/>
</dbReference>
<comment type="caution">
    <text evidence="1">The sequence shown here is derived from an EMBL/GenBank/DDBJ whole genome shotgun (WGS) entry which is preliminary data.</text>
</comment>